<sequence>MISFLQKFRGGNTARFKAPGIERLLAIWWMAVIVILSFYSSLLTSFITYPGLEAQIETFRDLSDAIHRNEIEAGSIVGSAPYNVIKVA</sequence>
<dbReference type="AlphaFoldDB" id="A0A8X6VT10"/>
<name>A0A8X6VT10_TRICX</name>
<protein>
    <recommendedName>
        <fullName evidence="4">Ionotropic glutamate receptor C-terminal domain-containing protein</fullName>
    </recommendedName>
</protein>
<keyword evidence="1" id="KW-0812">Transmembrane</keyword>
<gene>
    <name evidence="2" type="ORF">TNCV_3297171</name>
</gene>
<reference evidence="2" key="1">
    <citation type="submission" date="2020-08" db="EMBL/GenBank/DDBJ databases">
        <title>Multicomponent nature underlies the extraordinary mechanical properties of spider dragline silk.</title>
        <authorList>
            <person name="Kono N."/>
            <person name="Nakamura H."/>
            <person name="Mori M."/>
            <person name="Yoshida Y."/>
            <person name="Ohtoshi R."/>
            <person name="Malay A.D."/>
            <person name="Moran D.A.P."/>
            <person name="Tomita M."/>
            <person name="Numata K."/>
            <person name="Arakawa K."/>
        </authorList>
    </citation>
    <scope>NUCLEOTIDE SEQUENCE</scope>
</reference>
<evidence type="ECO:0008006" key="4">
    <source>
        <dbReference type="Google" id="ProtNLM"/>
    </source>
</evidence>
<proteinExistence type="predicted"/>
<feature type="transmembrane region" description="Helical" evidence="1">
    <location>
        <begin position="21"/>
        <end position="42"/>
    </location>
</feature>
<keyword evidence="1" id="KW-1133">Transmembrane helix</keyword>
<keyword evidence="1" id="KW-0472">Membrane</keyword>
<evidence type="ECO:0000313" key="3">
    <source>
        <dbReference type="Proteomes" id="UP000887159"/>
    </source>
</evidence>
<dbReference type="Gene3D" id="1.10.287.70">
    <property type="match status" value="1"/>
</dbReference>
<evidence type="ECO:0000256" key="1">
    <source>
        <dbReference type="SAM" id="Phobius"/>
    </source>
</evidence>
<accession>A0A8X6VT10</accession>
<evidence type="ECO:0000313" key="2">
    <source>
        <dbReference type="EMBL" id="GFY22073.1"/>
    </source>
</evidence>
<dbReference type="EMBL" id="BMAU01021359">
    <property type="protein sequence ID" value="GFY22073.1"/>
    <property type="molecule type" value="Genomic_DNA"/>
</dbReference>
<comment type="caution">
    <text evidence="2">The sequence shown here is derived from an EMBL/GenBank/DDBJ whole genome shotgun (WGS) entry which is preliminary data.</text>
</comment>
<dbReference type="Proteomes" id="UP000887159">
    <property type="component" value="Unassembled WGS sequence"/>
</dbReference>
<keyword evidence="3" id="KW-1185">Reference proteome</keyword>
<organism evidence="2 3">
    <name type="scientific">Trichonephila clavipes</name>
    <name type="common">Golden silk orbweaver</name>
    <name type="synonym">Nephila clavipes</name>
    <dbReference type="NCBI Taxonomy" id="2585209"/>
    <lineage>
        <taxon>Eukaryota</taxon>
        <taxon>Metazoa</taxon>
        <taxon>Ecdysozoa</taxon>
        <taxon>Arthropoda</taxon>
        <taxon>Chelicerata</taxon>
        <taxon>Arachnida</taxon>
        <taxon>Araneae</taxon>
        <taxon>Araneomorphae</taxon>
        <taxon>Entelegynae</taxon>
        <taxon>Araneoidea</taxon>
        <taxon>Nephilidae</taxon>
        <taxon>Trichonephila</taxon>
    </lineage>
</organism>